<evidence type="ECO:0000259" key="5">
    <source>
        <dbReference type="Pfam" id="PF24517"/>
    </source>
</evidence>
<accession>A0A7Z2YFJ9</accession>
<sequence length="598" mass="65172">MKLNRRNFLKSSAAIVSSSGVPLCFSLPHTAFAQQISSKKALVGVFLFGGSDSFNALLPMSGSQYDTYRDARPSQGIDSSEMIKLSILADNGVELGLNPAMPQLASLIQQGNAVPIINVGPLLDGEGAPPANMSAHNAQQLTWRKSYDPEGKRNHTYGWAGMMMDLLYDPSKILPESIAQGGSLWTRGFNAPSLGLSNNISGDEILANFPELKAIYENYHSDTAVSPFEQEVDIRRIDGMTKGEYVQSILSQYPVDETIVDNSLGSQLRVVKQMIEAADDLGHERQIFFVSLGGWDSHRGSNTNQLAKLDSALGSFQQALNDSGLGANVTTFTMSEFGRTVRENANNGTDHGWGGVQFVLGQSVNGGRAYGDYPNFSGSNKFQPTLAHEQMAATLAEWIGLSASGMDYVFPALNPNREKPFAKRTLNFMGQGGSSGALLASESSYVRSGSYANDNYHDDVLYLKKAGGDYQRNTLIKFNLPNANHRQSMLRVYFVGVHSTKASDWRDISVSLGQGSWSETSVTWNTQPKVITLGNIKRVYAEQVGSWLDIDISDLLLGIQGEVTLILKINDYSKGQCDTKLSNKELGSDYSPQLVLAY</sequence>
<name>A0A7Z2YFJ9_9VIBR</name>
<dbReference type="KEGG" id="vas:GT360_18805"/>
<evidence type="ECO:0000313" key="6">
    <source>
        <dbReference type="EMBL" id="QIA65582.1"/>
    </source>
</evidence>
<dbReference type="Pfam" id="PF24517">
    <property type="entry name" value="CBM96"/>
    <property type="match status" value="1"/>
</dbReference>
<dbReference type="InterPro" id="IPR055372">
    <property type="entry name" value="CBM96"/>
</dbReference>
<dbReference type="AlphaFoldDB" id="A0A7Z2YFJ9"/>
<dbReference type="InterPro" id="IPR006311">
    <property type="entry name" value="TAT_signal"/>
</dbReference>
<keyword evidence="3 4" id="KW-0732">Signal</keyword>
<evidence type="ECO:0000256" key="1">
    <source>
        <dbReference type="ARBA" id="ARBA00004613"/>
    </source>
</evidence>
<evidence type="ECO:0000256" key="2">
    <source>
        <dbReference type="ARBA" id="ARBA00022525"/>
    </source>
</evidence>
<feature type="domain" description="Carbohydrate-binding module family 96" evidence="5">
    <location>
        <begin position="439"/>
        <end position="597"/>
    </location>
</feature>
<dbReference type="PANTHER" id="PTHR43737">
    <property type="entry name" value="BLL7424 PROTEIN"/>
    <property type="match status" value="1"/>
</dbReference>
<keyword evidence="2" id="KW-0964">Secreted</keyword>
<evidence type="ECO:0000313" key="7">
    <source>
        <dbReference type="Proteomes" id="UP000464262"/>
    </source>
</evidence>
<dbReference type="PANTHER" id="PTHR43737:SF1">
    <property type="entry name" value="DUF1501 DOMAIN-CONTAINING PROTEIN"/>
    <property type="match status" value="1"/>
</dbReference>
<evidence type="ECO:0000256" key="3">
    <source>
        <dbReference type="ARBA" id="ARBA00022729"/>
    </source>
</evidence>
<dbReference type="Pfam" id="PF07394">
    <property type="entry name" value="DUF1501"/>
    <property type="match status" value="1"/>
</dbReference>
<protein>
    <submittedName>
        <fullName evidence="6">DUF1501 domain-containing protein</fullName>
    </submittedName>
</protein>
<comment type="subcellular location">
    <subcellularLocation>
        <location evidence="1">Secreted</location>
    </subcellularLocation>
</comment>
<keyword evidence="7" id="KW-1185">Reference proteome</keyword>
<gene>
    <name evidence="6" type="ORF">GT360_18805</name>
</gene>
<dbReference type="GO" id="GO:0005576">
    <property type="term" value="C:extracellular region"/>
    <property type="evidence" value="ECO:0007669"/>
    <property type="project" value="UniProtKB-SubCell"/>
</dbReference>
<feature type="signal peptide" evidence="4">
    <location>
        <begin position="1"/>
        <end position="33"/>
    </location>
</feature>
<feature type="chain" id="PRO_5031425430" evidence="4">
    <location>
        <begin position="34"/>
        <end position="598"/>
    </location>
</feature>
<dbReference type="RefSeq" id="WP_164650482.1">
    <property type="nucleotide sequence ID" value="NZ_CP047476.1"/>
</dbReference>
<reference evidence="6 7" key="1">
    <citation type="submission" date="2020-01" db="EMBL/GenBank/DDBJ databases">
        <title>Whole genome and functional gene identification of agarase of Vibrio HN897.</title>
        <authorList>
            <person name="Liu Y."/>
            <person name="Zhao Z."/>
        </authorList>
    </citation>
    <scope>NUCLEOTIDE SEQUENCE [LARGE SCALE GENOMIC DNA]</scope>
    <source>
        <strain evidence="6 7">HN897</strain>
    </source>
</reference>
<dbReference type="Proteomes" id="UP000464262">
    <property type="component" value="Chromosome 2"/>
</dbReference>
<dbReference type="InterPro" id="IPR010869">
    <property type="entry name" value="DUF1501"/>
</dbReference>
<dbReference type="EMBL" id="CP047476">
    <property type="protein sequence ID" value="QIA65582.1"/>
    <property type="molecule type" value="Genomic_DNA"/>
</dbReference>
<dbReference type="NCBIfam" id="NF033679">
    <property type="entry name" value="DNRLRE_dom"/>
    <property type="match status" value="1"/>
</dbReference>
<organism evidence="6 7">
    <name type="scientific">Vibrio astriarenae</name>
    <dbReference type="NCBI Taxonomy" id="1481923"/>
    <lineage>
        <taxon>Bacteria</taxon>
        <taxon>Pseudomonadati</taxon>
        <taxon>Pseudomonadota</taxon>
        <taxon>Gammaproteobacteria</taxon>
        <taxon>Vibrionales</taxon>
        <taxon>Vibrionaceae</taxon>
        <taxon>Vibrio</taxon>
    </lineage>
</organism>
<evidence type="ECO:0000256" key="4">
    <source>
        <dbReference type="SAM" id="SignalP"/>
    </source>
</evidence>
<dbReference type="PROSITE" id="PS51318">
    <property type="entry name" value="TAT"/>
    <property type="match status" value="1"/>
</dbReference>
<proteinExistence type="predicted"/>